<dbReference type="EMBL" id="JBHFNT010000195">
    <property type="protein sequence ID" value="MFB2837139.1"/>
    <property type="molecule type" value="Genomic_DNA"/>
</dbReference>
<comment type="function">
    <text evidence="4">Catalyzes the interconversion of L-alanine and D-alanine. May also act on other amino acids.</text>
</comment>
<name>A0ABV4WPX5_9CYAN</name>
<comment type="caution">
    <text evidence="6">The sequence shown here is derived from an EMBL/GenBank/DDBJ whole genome shotgun (WGS) entry which is preliminary data.</text>
</comment>
<dbReference type="PROSITE" id="PS00395">
    <property type="entry name" value="ALANINE_RACEMASE"/>
    <property type="match status" value="1"/>
</dbReference>
<evidence type="ECO:0000256" key="1">
    <source>
        <dbReference type="ARBA" id="ARBA00001933"/>
    </source>
</evidence>
<feature type="modified residue" description="N6-(pyridoxal phosphate)lysine" evidence="4">
    <location>
        <position position="49"/>
    </location>
</feature>
<dbReference type="SUPFAM" id="SSF50621">
    <property type="entry name" value="Alanine racemase C-terminal domain-like"/>
    <property type="match status" value="1"/>
</dbReference>
<evidence type="ECO:0000259" key="5">
    <source>
        <dbReference type="SMART" id="SM01005"/>
    </source>
</evidence>
<comment type="cofactor">
    <cofactor evidence="1 4">
        <name>pyridoxal 5'-phosphate</name>
        <dbReference type="ChEBI" id="CHEBI:597326"/>
    </cofactor>
</comment>
<gene>
    <name evidence="6" type="primary">alr</name>
    <name evidence="6" type="ORF">ACE1CA_21650</name>
</gene>
<dbReference type="PANTHER" id="PTHR30511:SF0">
    <property type="entry name" value="ALANINE RACEMASE, CATABOLIC-RELATED"/>
    <property type="match status" value="1"/>
</dbReference>
<dbReference type="HAMAP" id="MF_01201">
    <property type="entry name" value="Ala_racemase"/>
    <property type="match status" value="1"/>
</dbReference>
<comment type="similarity">
    <text evidence="4">Belongs to the alanine racemase family.</text>
</comment>
<dbReference type="Gene3D" id="2.40.37.10">
    <property type="entry name" value="Lyase, Ornithine Decarboxylase, Chain A, domain 1"/>
    <property type="match status" value="1"/>
</dbReference>
<evidence type="ECO:0000313" key="7">
    <source>
        <dbReference type="Proteomes" id="UP001576780"/>
    </source>
</evidence>
<evidence type="ECO:0000256" key="3">
    <source>
        <dbReference type="ARBA" id="ARBA00023235"/>
    </source>
</evidence>
<evidence type="ECO:0000256" key="4">
    <source>
        <dbReference type="HAMAP-Rule" id="MF_01201"/>
    </source>
</evidence>
<dbReference type="RefSeq" id="WP_413279499.1">
    <property type="nucleotide sequence ID" value="NZ_JBHFNT010000195.1"/>
</dbReference>
<dbReference type="InterPro" id="IPR001608">
    <property type="entry name" value="Ala_racemase_N"/>
</dbReference>
<dbReference type="PANTHER" id="PTHR30511">
    <property type="entry name" value="ALANINE RACEMASE"/>
    <property type="match status" value="1"/>
</dbReference>
<comment type="pathway">
    <text evidence="4">Amino-acid biosynthesis; D-alanine biosynthesis; D-alanine from L-alanine: step 1/1.</text>
</comment>
<dbReference type="SUPFAM" id="SSF51419">
    <property type="entry name" value="PLP-binding barrel"/>
    <property type="match status" value="1"/>
</dbReference>
<comment type="catalytic activity">
    <reaction evidence="4">
        <text>L-alanine = D-alanine</text>
        <dbReference type="Rhea" id="RHEA:20249"/>
        <dbReference type="ChEBI" id="CHEBI:57416"/>
        <dbReference type="ChEBI" id="CHEBI:57972"/>
        <dbReference type="EC" id="5.1.1.1"/>
    </reaction>
</comment>
<dbReference type="Pfam" id="PF00842">
    <property type="entry name" value="Ala_racemase_C"/>
    <property type="match status" value="1"/>
</dbReference>
<dbReference type="EC" id="5.1.1.1" evidence="4"/>
<dbReference type="PRINTS" id="PR00992">
    <property type="entry name" value="ALARACEMASE"/>
</dbReference>
<keyword evidence="2 4" id="KW-0663">Pyridoxal phosphate</keyword>
<dbReference type="InterPro" id="IPR009006">
    <property type="entry name" value="Ala_racemase/Decarboxylase_C"/>
</dbReference>
<accession>A0ABV4WPX5</accession>
<dbReference type="Proteomes" id="UP001576780">
    <property type="component" value="Unassembled WGS sequence"/>
</dbReference>
<dbReference type="NCBIfam" id="TIGR00492">
    <property type="entry name" value="alr"/>
    <property type="match status" value="1"/>
</dbReference>
<feature type="domain" description="Alanine racemase C-terminal" evidence="5">
    <location>
        <begin position="273"/>
        <end position="401"/>
    </location>
</feature>
<organism evidence="6 7">
    <name type="scientific">Floridaenema evergladense BLCC-F167</name>
    <dbReference type="NCBI Taxonomy" id="3153639"/>
    <lineage>
        <taxon>Bacteria</taxon>
        <taxon>Bacillati</taxon>
        <taxon>Cyanobacteriota</taxon>
        <taxon>Cyanophyceae</taxon>
        <taxon>Oscillatoriophycideae</taxon>
        <taxon>Aerosakkonematales</taxon>
        <taxon>Aerosakkonemataceae</taxon>
        <taxon>Floridanema</taxon>
        <taxon>Floridanema evergladense</taxon>
    </lineage>
</organism>
<keyword evidence="3 4" id="KW-0413">Isomerase</keyword>
<dbReference type="InterPro" id="IPR020622">
    <property type="entry name" value="Ala_racemase_pyridoxalP-BS"/>
</dbReference>
<evidence type="ECO:0000313" key="6">
    <source>
        <dbReference type="EMBL" id="MFB2837139.1"/>
    </source>
</evidence>
<dbReference type="InterPro" id="IPR000821">
    <property type="entry name" value="Ala_racemase"/>
</dbReference>
<protein>
    <recommendedName>
        <fullName evidence="4">Alanine racemase</fullName>
        <ecNumber evidence="4">5.1.1.1</ecNumber>
    </recommendedName>
</protein>
<feature type="binding site" evidence="4">
    <location>
        <position position="342"/>
    </location>
    <ligand>
        <name>substrate</name>
    </ligand>
</feature>
<dbReference type="GO" id="GO:0008784">
    <property type="term" value="F:alanine racemase activity"/>
    <property type="evidence" value="ECO:0007669"/>
    <property type="project" value="UniProtKB-EC"/>
</dbReference>
<sequence length="413" mass="45304">MLSWEQTAALAAMRCERAWVEIDLAALAHNVQQIKSLLAPQTQLMTVVKADAYGHGACTVARTALQAGASWLGVATIPEGIELRQAGIKAPILILGATNTAEQIRAIAQWELQPTLCTPQQALIYSETLTSLNQTLPVHIKIDTGMSRLGTNWQEAADFVQLVYHCPNLEIASIYSHLATADSPDPTIMKEQQRRFEEAKKAIRLTARYAIATRLTGTKINNLGRQFPRLHLANTAATLTSRNLHYDMVRVGLATYGLYPANHLKQVVELKPVMQVKAIVTQVKTIAAGTGVSYGYQFIADREMRLAVVGIGYADGIPRNLSNKMKVLIRGQQVPQVGAITMDQIMIDVSAIPDLQVGEVVTVLGKDGDLQIGADDWAEILGTISWEILCSFKHRLPRVAIGESKRQKVEGRR</sequence>
<dbReference type="Pfam" id="PF01168">
    <property type="entry name" value="Ala_racemase_N"/>
    <property type="match status" value="2"/>
</dbReference>
<proteinExistence type="inferred from homology"/>
<dbReference type="CDD" id="cd00430">
    <property type="entry name" value="PLPDE_III_AR"/>
    <property type="match status" value="1"/>
</dbReference>
<evidence type="ECO:0000256" key="2">
    <source>
        <dbReference type="ARBA" id="ARBA00022898"/>
    </source>
</evidence>
<feature type="active site" description="Proton acceptor; specific for D-alanine" evidence="4">
    <location>
        <position position="49"/>
    </location>
</feature>
<reference evidence="6 7" key="1">
    <citation type="submission" date="2024-09" db="EMBL/GenBank/DDBJ databases">
        <title>Floridaenema gen nov. (Aerosakkonemataceae, Aerosakkonematales ord. nov., Cyanobacteria) from benthic tropical and subtropical fresh waters, with the description of four new species.</title>
        <authorList>
            <person name="Moretto J.A."/>
            <person name="Berthold D.E."/>
            <person name="Lefler F.W."/>
            <person name="Huang I.-S."/>
            <person name="Laughinghouse H. IV."/>
        </authorList>
    </citation>
    <scope>NUCLEOTIDE SEQUENCE [LARGE SCALE GENOMIC DNA]</scope>
    <source>
        <strain evidence="6 7">BLCC-F167</strain>
    </source>
</reference>
<dbReference type="Gene3D" id="3.20.20.10">
    <property type="entry name" value="Alanine racemase"/>
    <property type="match status" value="1"/>
</dbReference>
<dbReference type="SMART" id="SM01005">
    <property type="entry name" value="Ala_racemase_C"/>
    <property type="match status" value="1"/>
</dbReference>
<feature type="active site" description="Proton acceptor; specific for L-alanine" evidence="4">
    <location>
        <position position="294"/>
    </location>
</feature>
<dbReference type="InterPro" id="IPR029066">
    <property type="entry name" value="PLP-binding_barrel"/>
</dbReference>
<keyword evidence="7" id="KW-1185">Reference proteome</keyword>
<dbReference type="InterPro" id="IPR011079">
    <property type="entry name" value="Ala_racemase_C"/>
</dbReference>
<feature type="binding site" evidence="4">
    <location>
        <position position="148"/>
    </location>
    <ligand>
        <name>substrate</name>
    </ligand>
</feature>